<name>A0AAV7KXF6_PLEWA</name>
<dbReference type="AlphaFoldDB" id="A0AAV7KXF6"/>
<dbReference type="Proteomes" id="UP001066276">
    <property type="component" value="Chromosome 12"/>
</dbReference>
<accession>A0AAV7KXF6</accession>
<feature type="region of interest" description="Disordered" evidence="1">
    <location>
        <begin position="54"/>
        <end position="75"/>
    </location>
</feature>
<gene>
    <name evidence="2" type="ORF">NDU88_004289</name>
</gene>
<feature type="compositionally biased region" description="Low complexity" evidence="1">
    <location>
        <begin position="54"/>
        <end position="68"/>
    </location>
</feature>
<proteinExistence type="predicted"/>
<protein>
    <submittedName>
        <fullName evidence="2">Uncharacterized protein</fullName>
    </submittedName>
</protein>
<evidence type="ECO:0000313" key="3">
    <source>
        <dbReference type="Proteomes" id="UP001066276"/>
    </source>
</evidence>
<sequence length="99" mass="10861">MDLKPRAGPSRELRPRPGKCKTWCRSGTALDILNALSPKEKLRERQRVVKAVASLSSMGSGQSSPIGGQDKEIFDSDYDSPISEALSIYPTRGDTQNVR</sequence>
<comment type="caution">
    <text evidence="2">The sequence shown here is derived from an EMBL/GenBank/DDBJ whole genome shotgun (WGS) entry which is preliminary data.</text>
</comment>
<keyword evidence="3" id="KW-1185">Reference proteome</keyword>
<feature type="region of interest" description="Disordered" evidence="1">
    <location>
        <begin position="1"/>
        <end position="20"/>
    </location>
</feature>
<dbReference type="EMBL" id="JANPWB010000016">
    <property type="protein sequence ID" value="KAJ1084136.1"/>
    <property type="molecule type" value="Genomic_DNA"/>
</dbReference>
<reference evidence="2" key="1">
    <citation type="journal article" date="2022" name="bioRxiv">
        <title>Sequencing and chromosome-scale assembly of the giantPleurodeles waltlgenome.</title>
        <authorList>
            <person name="Brown T."/>
            <person name="Elewa A."/>
            <person name="Iarovenko S."/>
            <person name="Subramanian E."/>
            <person name="Araus A.J."/>
            <person name="Petzold A."/>
            <person name="Susuki M."/>
            <person name="Suzuki K.-i.T."/>
            <person name="Hayashi T."/>
            <person name="Toyoda A."/>
            <person name="Oliveira C."/>
            <person name="Osipova E."/>
            <person name="Leigh N.D."/>
            <person name="Simon A."/>
            <person name="Yun M.H."/>
        </authorList>
    </citation>
    <scope>NUCLEOTIDE SEQUENCE</scope>
    <source>
        <strain evidence="2">20211129_DDA</strain>
        <tissue evidence="2">Liver</tissue>
    </source>
</reference>
<feature type="compositionally biased region" description="Basic and acidic residues" evidence="1">
    <location>
        <begin position="1"/>
        <end position="15"/>
    </location>
</feature>
<evidence type="ECO:0000313" key="2">
    <source>
        <dbReference type="EMBL" id="KAJ1084136.1"/>
    </source>
</evidence>
<evidence type="ECO:0000256" key="1">
    <source>
        <dbReference type="SAM" id="MobiDB-lite"/>
    </source>
</evidence>
<organism evidence="2 3">
    <name type="scientific">Pleurodeles waltl</name>
    <name type="common">Iberian ribbed newt</name>
    <dbReference type="NCBI Taxonomy" id="8319"/>
    <lineage>
        <taxon>Eukaryota</taxon>
        <taxon>Metazoa</taxon>
        <taxon>Chordata</taxon>
        <taxon>Craniata</taxon>
        <taxon>Vertebrata</taxon>
        <taxon>Euteleostomi</taxon>
        <taxon>Amphibia</taxon>
        <taxon>Batrachia</taxon>
        <taxon>Caudata</taxon>
        <taxon>Salamandroidea</taxon>
        <taxon>Salamandridae</taxon>
        <taxon>Pleurodelinae</taxon>
        <taxon>Pleurodeles</taxon>
    </lineage>
</organism>